<sequence length="194" mass="22025">MYRTLKTTDKPAGPCDVFEVSSMQKSEDFMATYRVSSKQYNKSLSCNGEMDLGPIQVTARQSASPFNENQQKHQQNYYQNLQNNISSRSRNLFKDWQLPSSVNSLCQSRTRSSIDQNEVELSGYQGNHHYIARMEQNSLPQFPNSTSAIKPQSVSSQLINPKLASFPDLDITLGRPGWKLEHSDCPQELPLLKC</sequence>
<dbReference type="EMBL" id="BT123184">
    <property type="protein sequence ID" value="ADE76520.1"/>
    <property type="molecule type" value="mRNA"/>
</dbReference>
<evidence type="ECO:0000313" key="1">
    <source>
        <dbReference type="EMBL" id="ADE76520.1"/>
    </source>
</evidence>
<organism evidence="1">
    <name type="scientific">Picea sitchensis</name>
    <name type="common">Sitka spruce</name>
    <name type="synonym">Pinus sitchensis</name>
    <dbReference type="NCBI Taxonomy" id="3332"/>
    <lineage>
        <taxon>Eukaryota</taxon>
        <taxon>Viridiplantae</taxon>
        <taxon>Streptophyta</taxon>
        <taxon>Embryophyta</taxon>
        <taxon>Tracheophyta</taxon>
        <taxon>Spermatophyta</taxon>
        <taxon>Pinopsida</taxon>
        <taxon>Pinidae</taxon>
        <taxon>Conifers I</taxon>
        <taxon>Pinales</taxon>
        <taxon>Pinaceae</taxon>
        <taxon>Picea</taxon>
    </lineage>
</organism>
<reference evidence="1" key="1">
    <citation type="submission" date="2010-04" db="EMBL/GenBank/DDBJ databases">
        <authorList>
            <person name="Reid K.E."/>
            <person name="Liao N."/>
            <person name="Chan S."/>
            <person name="Docking R."/>
            <person name="Taylor G."/>
            <person name="Moore R."/>
            <person name="Mayo M."/>
            <person name="Munro S."/>
            <person name="King J."/>
            <person name="Yanchuk A."/>
            <person name="Holt R."/>
            <person name="Jones S."/>
            <person name="Marra M."/>
            <person name="Ritland C.E."/>
            <person name="Ritland K."/>
            <person name="Bohlmann J."/>
        </authorList>
    </citation>
    <scope>NUCLEOTIDE SEQUENCE</scope>
    <source>
        <tissue evidence="1">Bud</tissue>
    </source>
</reference>
<proteinExistence type="evidence at transcript level"/>
<protein>
    <submittedName>
        <fullName evidence="1">Uncharacterized protein</fullName>
    </submittedName>
</protein>
<accession>D5AAF1</accession>
<name>D5AAF1_PICSI</name>
<dbReference type="AlphaFoldDB" id="D5AAF1"/>